<evidence type="ECO:0000256" key="9">
    <source>
        <dbReference type="PIRSR" id="PIRSR001399-1"/>
    </source>
</evidence>
<feature type="binding site" evidence="8 10">
    <location>
        <position position="68"/>
    </location>
    <ligand>
        <name>substrate</name>
    </ligand>
</feature>
<evidence type="ECO:0000256" key="11">
    <source>
        <dbReference type="PIRSR" id="PIRSR001399-3"/>
    </source>
</evidence>
<dbReference type="NCBIfam" id="TIGR01088">
    <property type="entry name" value="aroQ"/>
    <property type="match status" value="1"/>
</dbReference>
<dbReference type="EC" id="4.2.1.10" evidence="6 8"/>
<organism evidence="13 14">
    <name type="scientific">Brumimicrobium salinarum</name>
    <dbReference type="NCBI Taxonomy" id="2058658"/>
    <lineage>
        <taxon>Bacteria</taxon>
        <taxon>Pseudomonadati</taxon>
        <taxon>Bacteroidota</taxon>
        <taxon>Flavobacteriia</taxon>
        <taxon>Flavobacteriales</taxon>
        <taxon>Crocinitomicaceae</taxon>
        <taxon>Brumimicrobium</taxon>
    </lineage>
</organism>
<feature type="active site" description="Proton acceptor" evidence="8 9">
    <location>
        <position position="23"/>
    </location>
</feature>
<comment type="subunit">
    <text evidence="5 8">Homododecamer.</text>
</comment>
<feature type="binding site" evidence="8 10">
    <location>
        <position position="74"/>
    </location>
    <ligand>
        <name>substrate</name>
    </ligand>
</feature>
<feature type="active site" description="Proton donor" evidence="8 9">
    <location>
        <position position="94"/>
    </location>
</feature>
<dbReference type="GO" id="GO:0009073">
    <property type="term" value="P:aromatic amino acid family biosynthetic process"/>
    <property type="evidence" value="ECO:0007669"/>
    <property type="project" value="UniProtKB-KW"/>
</dbReference>
<dbReference type="PIRSF" id="PIRSF001399">
    <property type="entry name" value="DHquinase_II"/>
    <property type="match status" value="1"/>
</dbReference>
<dbReference type="Pfam" id="PF01220">
    <property type="entry name" value="DHquinase_II"/>
    <property type="match status" value="1"/>
</dbReference>
<evidence type="ECO:0000256" key="4">
    <source>
        <dbReference type="ARBA" id="ARBA00011037"/>
    </source>
</evidence>
<dbReference type="OrthoDB" id="9790793at2"/>
<keyword evidence="8" id="KW-0057">Aromatic amino acid biosynthesis</keyword>
<gene>
    <name evidence="8 13" type="primary">aroQ</name>
    <name evidence="13" type="ORF">CW751_14060</name>
</gene>
<evidence type="ECO:0000256" key="1">
    <source>
        <dbReference type="ARBA" id="ARBA00001864"/>
    </source>
</evidence>
<dbReference type="GO" id="GO:0008652">
    <property type="term" value="P:amino acid biosynthetic process"/>
    <property type="evidence" value="ECO:0007669"/>
    <property type="project" value="UniProtKB-KW"/>
</dbReference>
<sequence>MKKILIINGPNLNLLGERQPSIYGDTPFDTYINQLENGSFKITTFQSNIEGEIIDQLHKAEVDGIILNAGGYTHTSVAIRDAVAAIETPVVEVHISNIADRESFRHTSLISPVAVGCIFGFGLYGYQLALNYFKIPRD</sequence>
<evidence type="ECO:0000256" key="2">
    <source>
        <dbReference type="ARBA" id="ARBA00003924"/>
    </source>
</evidence>
<keyword evidence="12" id="KW-1133">Transmembrane helix</keyword>
<comment type="function">
    <text evidence="2 8">Catalyzes a trans-dehydration via an enolate intermediate.</text>
</comment>
<comment type="caution">
    <text evidence="13">The sequence shown here is derived from an EMBL/GenBank/DDBJ whole genome shotgun (WGS) entry which is preliminary data.</text>
</comment>
<evidence type="ECO:0000256" key="6">
    <source>
        <dbReference type="ARBA" id="ARBA00012060"/>
    </source>
</evidence>
<evidence type="ECO:0000256" key="7">
    <source>
        <dbReference type="ARBA" id="ARBA00023239"/>
    </source>
</evidence>
<keyword evidence="12" id="KW-0472">Membrane</keyword>
<dbReference type="EMBL" id="PJNI01000022">
    <property type="protein sequence ID" value="PKR79645.1"/>
    <property type="molecule type" value="Genomic_DNA"/>
</dbReference>
<comment type="pathway">
    <text evidence="3 8">Metabolic intermediate biosynthesis; chorismate biosynthesis; chorismate from D-erythrose 4-phosphate and phosphoenolpyruvate: step 3/7.</text>
</comment>
<dbReference type="PROSITE" id="PS01029">
    <property type="entry name" value="DEHYDROQUINASE_II"/>
    <property type="match status" value="1"/>
</dbReference>
<dbReference type="HAMAP" id="MF_00169">
    <property type="entry name" value="AroQ"/>
    <property type="match status" value="1"/>
</dbReference>
<dbReference type="InterPro" id="IPR018509">
    <property type="entry name" value="DHquinase_II_CS"/>
</dbReference>
<evidence type="ECO:0000313" key="13">
    <source>
        <dbReference type="EMBL" id="PKR79645.1"/>
    </source>
</evidence>
<dbReference type="UniPathway" id="UPA00053">
    <property type="reaction ID" value="UER00086"/>
</dbReference>
<dbReference type="PANTHER" id="PTHR21272">
    <property type="entry name" value="CATABOLIC 3-DEHYDROQUINASE"/>
    <property type="match status" value="1"/>
</dbReference>
<dbReference type="Proteomes" id="UP000236654">
    <property type="component" value="Unassembled WGS sequence"/>
</dbReference>
<evidence type="ECO:0000313" key="14">
    <source>
        <dbReference type="Proteomes" id="UP000236654"/>
    </source>
</evidence>
<keyword evidence="12" id="KW-0812">Transmembrane</keyword>
<keyword evidence="7 8" id="KW-0456">Lyase</keyword>
<dbReference type="RefSeq" id="WP_101335695.1">
    <property type="nucleotide sequence ID" value="NZ_PJNI01000022.1"/>
</dbReference>
<name>A0A2I0QZ87_9FLAO</name>
<dbReference type="PANTHER" id="PTHR21272:SF3">
    <property type="entry name" value="CATABOLIC 3-DEHYDROQUINASE"/>
    <property type="match status" value="1"/>
</dbReference>
<dbReference type="CDD" id="cd00466">
    <property type="entry name" value="DHQase_II"/>
    <property type="match status" value="1"/>
</dbReference>
<dbReference type="SUPFAM" id="SSF52304">
    <property type="entry name" value="Type II 3-dehydroquinate dehydratase"/>
    <property type="match status" value="1"/>
</dbReference>
<evidence type="ECO:0000256" key="3">
    <source>
        <dbReference type="ARBA" id="ARBA00004902"/>
    </source>
</evidence>
<evidence type="ECO:0000256" key="12">
    <source>
        <dbReference type="SAM" id="Phobius"/>
    </source>
</evidence>
<dbReference type="AlphaFoldDB" id="A0A2I0QZ87"/>
<dbReference type="GO" id="GO:0009423">
    <property type="term" value="P:chorismate biosynthetic process"/>
    <property type="evidence" value="ECO:0007669"/>
    <property type="project" value="UniProtKB-UniRule"/>
</dbReference>
<keyword evidence="14" id="KW-1185">Reference proteome</keyword>
<feature type="binding site" evidence="8 10">
    <location>
        <begin position="95"/>
        <end position="96"/>
    </location>
    <ligand>
        <name>substrate</name>
    </ligand>
</feature>
<evidence type="ECO:0000256" key="10">
    <source>
        <dbReference type="PIRSR" id="PIRSR001399-2"/>
    </source>
</evidence>
<accession>A0A2I0QZ87</accession>
<dbReference type="NCBIfam" id="NF003805">
    <property type="entry name" value="PRK05395.1-2"/>
    <property type="match status" value="1"/>
</dbReference>
<dbReference type="InterPro" id="IPR036441">
    <property type="entry name" value="DHquinase_II_sf"/>
</dbReference>
<feature type="site" description="Transition state stabilizer" evidence="8 11">
    <location>
        <position position="18"/>
    </location>
</feature>
<evidence type="ECO:0000256" key="5">
    <source>
        <dbReference type="ARBA" id="ARBA00011193"/>
    </source>
</evidence>
<dbReference type="GO" id="GO:0003855">
    <property type="term" value="F:3-dehydroquinate dehydratase activity"/>
    <property type="evidence" value="ECO:0007669"/>
    <property type="project" value="UniProtKB-UniRule"/>
</dbReference>
<feature type="binding site" evidence="8 10">
    <location>
        <position position="81"/>
    </location>
    <ligand>
        <name>substrate</name>
    </ligand>
</feature>
<proteinExistence type="inferred from homology"/>
<keyword evidence="8" id="KW-0028">Amino-acid biosynthesis</keyword>
<comment type="catalytic activity">
    <reaction evidence="1 8">
        <text>3-dehydroquinate = 3-dehydroshikimate + H2O</text>
        <dbReference type="Rhea" id="RHEA:21096"/>
        <dbReference type="ChEBI" id="CHEBI:15377"/>
        <dbReference type="ChEBI" id="CHEBI:16630"/>
        <dbReference type="ChEBI" id="CHEBI:32364"/>
        <dbReference type="EC" id="4.2.1.10"/>
    </reaction>
</comment>
<dbReference type="Gene3D" id="3.40.50.9100">
    <property type="entry name" value="Dehydroquinase, class II"/>
    <property type="match status" value="1"/>
</dbReference>
<comment type="similarity">
    <text evidence="4 8">Belongs to the type-II 3-dehydroquinase family.</text>
</comment>
<reference evidence="13 14" key="1">
    <citation type="submission" date="2017-12" db="EMBL/GenBank/DDBJ databases">
        <title>The draft genome sequence of Brumimicrobium saltpan LHR20.</title>
        <authorList>
            <person name="Do Z.-J."/>
            <person name="Luo H.-R."/>
        </authorList>
    </citation>
    <scope>NUCLEOTIDE SEQUENCE [LARGE SCALE GENOMIC DNA]</scope>
    <source>
        <strain evidence="13 14">LHR20</strain>
    </source>
</reference>
<feature type="transmembrane region" description="Helical" evidence="12">
    <location>
        <begin position="109"/>
        <end position="129"/>
    </location>
</feature>
<dbReference type="GO" id="GO:0019631">
    <property type="term" value="P:quinate catabolic process"/>
    <property type="evidence" value="ECO:0007669"/>
    <property type="project" value="TreeGrafter"/>
</dbReference>
<evidence type="ECO:0000256" key="8">
    <source>
        <dbReference type="HAMAP-Rule" id="MF_00169"/>
    </source>
</evidence>
<dbReference type="NCBIfam" id="NF003807">
    <property type="entry name" value="PRK05395.1-4"/>
    <property type="match status" value="1"/>
</dbReference>
<protein>
    <recommendedName>
        <fullName evidence="6 8">3-dehydroquinate dehydratase</fullName>
        <shortName evidence="8">3-dehydroquinase</shortName>
        <ecNumber evidence="6 8">4.2.1.10</ecNumber>
    </recommendedName>
    <alternativeName>
        <fullName evidence="8">Type II DHQase</fullName>
    </alternativeName>
</protein>
<feature type="binding site" evidence="8 10">
    <location>
        <position position="105"/>
    </location>
    <ligand>
        <name>substrate</name>
    </ligand>
</feature>
<dbReference type="InterPro" id="IPR001874">
    <property type="entry name" value="DHquinase_II"/>
</dbReference>